<proteinExistence type="predicted"/>
<reference evidence="1" key="1">
    <citation type="submission" date="2020-06" db="EMBL/GenBank/DDBJ databases">
        <authorList>
            <person name="Li T."/>
            <person name="Hu X."/>
            <person name="Zhang T."/>
            <person name="Song X."/>
            <person name="Zhang H."/>
            <person name="Dai N."/>
            <person name="Sheng W."/>
            <person name="Hou X."/>
            <person name="Wei L."/>
        </authorList>
    </citation>
    <scope>NUCLEOTIDE SEQUENCE</scope>
    <source>
        <strain evidence="1">G01</strain>
        <tissue evidence="1">Leaf</tissue>
    </source>
</reference>
<reference evidence="1" key="2">
    <citation type="journal article" date="2024" name="Plant">
        <title>Genomic evolution and insights into agronomic trait innovations of Sesamum species.</title>
        <authorList>
            <person name="Miao H."/>
            <person name="Wang L."/>
            <person name="Qu L."/>
            <person name="Liu H."/>
            <person name="Sun Y."/>
            <person name="Le M."/>
            <person name="Wang Q."/>
            <person name="Wei S."/>
            <person name="Zheng Y."/>
            <person name="Lin W."/>
            <person name="Duan Y."/>
            <person name="Cao H."/>
            <person name="Xiong S."/>
            <person name="Wang X."/>
            <person name="Wei L."/>
            <person name="Li C."/>
            <person name="Ma Q."/>
            <person name="Ju M."/>
            <person name="Zhao R."/>
            <person name="Li G."/>
            <person name="Mu C."/>
            <person name="Tian Q."/>
            <person name="Mei H."/>
            <person name="Zhang T."/>
            <person name="Gao T."/>
            <person name="Zhang H."/>
        </authorList>
    </citation>
    <scope>NUCLEOTIDE SEQUENCE</scope>
    <source>
        <strain evidence="1">G01</strain>
    </source>
</reference>
<comment type="caution">
    <text evidence="1">The sequence shown here is derived from an EMBL/GenBank/DDBJ whole genome shotgun (WGS) entry which is preliminary data.</text>
</comment>
<dbReference type="AlphaFoldDB" id="A0AAW2J1D3"/>
<protein>
    <submittedName>
        <fullName evidence="1">Uncharacterized protein</fullName>
    </submittedName>
</protein>
<accession>A0AAW2J1D3</accession>
<sequence length="132" mass="14949">MEDFKLILGLEFFRGTRTTVLPHVDSLMMLGAKLCVIPTLAGRTGEKNLSAMQFEKERKRNKPSYLCTLHFEKIEQASGTIPGVIKKLLKEFEDVMPNKLPWKLPPKRAVDHEIELVPSTSLRQGTLQNDAT</sequence>
<dbReference type="EMBL" id="JACGWK010001456">
    <property type="protein sequence ID" value="KAL0288261.1"/>
    <property type="molecule type" value="Genomic_DNA"/>
</dbReference>
<gene>
    <name evidence="1" type="ORF">Sangu_2665200</name>
</gene>
<evidence type="ECO:0000313" key="1">
    <source>
        <dbReference type="EMBL" id="KAL0288261.1"/>
    </source>
</evidence>
<organism evidence="1">
    <name type="scientific">Sesamum angustifolium</name>
    <dbReference type="NCBI Taxonomy" id="2727405"/>
    <lineage>
        <taxon>Eukaryota</taxon>
        <taxon>Viridiplantae</taxon>
        <taxon>Streptophyta</taxon>
        <taxon>Embryophyta</taxon>
        <taxon>Tracheophyta</taxon>
        <taxon>Spermatophyta</taxon>
        <taxon>Magnoliopsida</taxon>
        <taxon>eudicotyledons</taxon>
        <taxon>Gunneridae</taxon>
        <taxon>Pentapetalae</taxon>
        <taxon>asterids</taxon>
        <taxon>lamiids</taxon>
        <taxon>Lamiales</taxon>
        <taxon>Pedaliaceae</taxon>
        <taxon>Sesamum</taxon>
    </lineage>
</organism>
<name>A0AAW2J1D3_9LAMI</name>